<dbReference type="Proteomes" id="UP000266328">
    <property type="component" value="Unassembled WGS sequence"/>
</dbReference>
<dbReference type="PIRSF" id="PIRSF018579">
    <property type="entry name" value="Sbp"/>
    <property type="match status" value="1"/>
</dbReference>
<name>A0A398D3R4_9BACT</name>
<comment type="caution">
    <text evidence="3">The sequence shown here is derived from an EMBL/GenBank/DDBJ whole genome shotgun (WGS) entry which is preliminary data.</text>
</comment>
<sequence length="113" mass="12081">MVGFVTVCGLVLGIIVGILRPVHIPAVYSKYVGLALLAGMDSILGGIKGYLKDTFDATVFFSGFLINSLVAALLGYLGDQLGIDLYLAAVVVFGSRMYQNIAIIRRVLLKKEA</sequence>
<evidence type="ECO:0000313" key="4">
    <source>
        <dbReference type="Proteomes" id="UP000266328"/>
    </source>
</evidence>
<accession>A0A398D3R4</accession>
<dbReference type="InterPro" id="IPR009709">
    <property type="entry name" value="DUF1290"/>
</dbReference>
<dbReference type="AlphaFoldDB" id="A0A398D3R4"/>
<keyword evidence="1 2" id="KW-0472">Membrane</keyword>
<dbReference type="OrthoDB" id="9812056at2"/>
<proteinExistence type="inferred from homology"/>
<gene>
    <name evidence="3" type="ORF">SMC7_04190</name>
</gene>
<organism evidence="3 4">
    <name type="scientific">Candidatus Cryosericum terrychapinii</name>
    <dbReference type="NCBI Taxonomy" id="2290919"/>
    <lineage>
        <taxon>Bacteria</taxon>
        <taxon>Pseudomonadati</taxon>
        <taxon>Caldisericota/Cryosericota group</taxon>
        <taxon>Candidatus Cryosericota</taxon>
        <taxon>Candidatus Cryosericia</taxon>
        <taxon>Candidatus Cryosericales</taxon>
        <taxon>Candidatus Cryosericaceae</taxon>
        <taxon>Candidatus Cryosericum</taxon>
    </lineage>
</organism>
<keyword evidence="2" id="KW-1133">Transmembrane helix</keyword>
<reference evidence="3 4" key="1">
    <citation type="submission" date="2018-09" db="EMBL/GenBank/DDBJ databases">
        <title>Discovery and Ecogenomic Context for Candidatus Cryosericales, a Global Caldiserica Order Active in Thawing Permafrost.</title>
        <authorList>
            <person name="Martinez M.A."/>
            <person name="Woodcroft B.J."/>
            <person name="Ignacio Espinoza J.C."/>
            <person name="Zayed A."/>
            <person name="Singleton C.M."/>
            <person name="Boyd J."/>
            <person name="Li Y.-F."/>
            <person name="Purvine S."/>
            <person name="Maughan H."/>
            <person name="Hodgkins S.B."/>
            <person name="Anderson D."/>
            <person name="Sederholm M."/>
            <person name="Temperton B."/>
            <person name="Saleska S.R."/>
            <person name="Tyson G.W."/>
            <person name="Rich V.I."/>
        </authorList>
    </citation>
    <scope>NUCLEOTIDE SEQUENCE [LARGE SCALE GENOMIC DNA]</scope>
    <source>
        <strain evidence="3 4">SMC7</strain>
    </source>
</reference>
<comment type="similarity">
    <text evidence="1">Belongs to the sbp family.</text>
</comment>
<feature type="transmembrane region" description="Helical" evidence="2">
    <location>
        <begin position="31"/>
        <end position="51"/>
    </location>
</feature>
<keyword evidence="1 2" id="KW-0812">Transmembrane</keyword>
<evidence type="ECO:0000313" key="3">
    <source>
        <dbReference type="EMBL" id="RIE06111.1"/>
    </source>
</evidence>
<dbReference type="EMBL" id="QXIS01000024">
    <property type="protein sequence ID" value="RIE06111.1"/>
    <property type="molecule type" value="Genomic_DNA"/>
</dbReference>
<keyword evidence="1" id="KW-1003">Cell membrane</keyword>
<keyword evidence="4" id="KW-1185">Reference proteome</keyword>
<feature type="transmembrane region" description="Helical" evidence="2">
    <location>
        <begin position="83"/>
        <end position="104"/>
    </location>
</feature>
<evidence type="ECO:0000256" key="2">
    <source>
        <dbReference type="SAM" id="Phobius"/>
    </source>
</evidence>
<evidence type="ECO:0000256" key="1">
    <source>
        <dbReference type="PIRNR" id="PIRNR018579"/>
    </source>
</evidence>
<comment type="subcellular location">
    <subcellularLocation>
        <location evidence="1">Cell membrane</location>
        <topology evidence="1">Multi-pass membrane protein</topology>
    </subcellularLocation>
</comment>
<feature type="transmembrane region" description="Helical" evidence="2">
    <location>
        <begin position="58"/>
        <end position="77"/>
    </location>
</feature>
<dbReference type="Pfam" id="PF06947">
    <property type="entry name" value="DUF1290"/>
    <property type="match status" value="1"/>
</dbReference>
<dbReference type="RefSeq" id="WP_119089097.1">
    <property type="nucleotide sequence ID" value="NZ_QXIS01000024.1"/>
</dbReference>
<protein>
    <submittedName>
        <fullName evidence="3">DUF1290 domain-containing protein</fullName>
    </submittedName>
</protein>
<dbReference type="GO" id="GO:0005886">
    <property type="term" value="C:plasma membrane"/>
    <property type="evidence" value="ECO:0007669"/>
    <property type="project" value="UniProtKB-SubCell"/>
</dbReference>